<sequence>MKRLQAGFFRRDPRLKILRGKEAVGMRNGPRLAIIVKADVDGSLEAILDVFSTYTSEKCWFDLVEVGVGPVTENDIDMAETFNAIVYCFNTPESPVEEKLAKSKQVDIRKFNIIYRLVEDWKSELNNQLPLVTKERIVGEGVVLKEFLITEKGKKLPVAGCRVTKGTLKKKCFIKFLRNGEVFYNGVVTSMKREKEVVGSGNVNEEVGLMVADSDIRFLPDDIVQCYETYDEPQEIDWFPPGF</sequence>
<dbReference type="GO" id="GO:0005737">
    <property type="term" value="C:cytoplasm"/>
    <property type="evidence" value="ECO:0007669"/>
    <property type="project" value="TreeGrafter"/>
</dbReference>
<dbReference type="SUPFAM" id="SSF50447">
    <property type="entry name" value="Translation proteins"/>
    <property type="match status" value="1"/>
</dbReference>
<dbReference type="Gene3D" id="2.40.30.10">
    <property type="entry name" value="Translation factors"/>
    <property type="match status" value="1"/>
</dbReference>
<keyword evidence="2" id="KW-0396">Initiation factor</keyword>
<evidence type="ECO:0000256" key="5">
    <source>
        <dbReference type="ARBA" id="ARBA00023134"/>
    </source>
</evidence>
<evidence type="ECO:0000256" key="1">
    <source>
        <dbReference type="ARBA" id="ARBA00007733"/>
    </source>
</evidence>
<dbReference type="OrthoDB" id="361630at2759"/>
<dbReference type="PANTHER" id="PTHR43381:SF20">
    <property type="entry name" value="TRANSLATION INITIATION FACTOR IF-2, MITOCHONDRIAL"/>
    <property type="match status" value="1"/>
</dbReference>
<dbReference type="InterPro" id="IPR015760">
    <property type="entry name" value="TIF_IF2"/>
</dbReference>
<evidence type="ECO:0000256" key="4">
    <source>
        <dbReference type="ARBA" id="ARBA00022917"/>
    </source>
</evidence>
<dbReference type="SUPFAM" id="SSF52156">
    <property type="entry name" value="Initiation factor IF2/eIF5b, domain 3"/>
    <property type="match status" value="1"/>
</dbReference>
<reference evidence="7 8" key="2">
    <citation type="submission" date="2018-11" db="EMBL/GenBank/DDBJ databases">
        <authorList>
            <consortium name="Pathogen Informatics"/>
        </authorList>
    </citation>
    <scope>NUCLEOTIDE SEQUENCE [LARGE SCALE GENOMIC DNA]</scope>
</reference>
<dbReference type="WBParaSite" id="SBAD_0001217401-mRNA-1">
    <property type="protein sequence ID" value="SBAD_0001217401-mRNA-1"/>
    <property type="gene ID" value="SBAD_0001217401"/>
</dbReference>
<dbReference type="Proteomes" id="UP000270296">
    <property type="component" value="Unassembled WGS sequence"/>
</dbReference>
<evidence type="ECO:0000313" key="7">
    <source>
        <dbReference type="EMBL" id="VDP42933.1"/>
    </source>
</evidence>
<name>A0A183J7D4_9BILA</name>
<dbReference type="Pfam" id="PF11987">
    <property type="entry name" value="IF-2"/>
    <property type="match status" value="1"/>
</dbReference>
<evidence type="ECO:0000313" key="8">
    <source>
        <dbReference type="Proteomes" id="UP000270296"/>
    </source>
</evidence>
<evidence type="ECO:0000313" key="9">
    <source>
        <dbReference type="WBParaSite" id="SBAD_0001217401-mRNA-1"/>
    </source>
</evidence>
<dbReference type="GO" id="GO:0003743">
    <property type="term" value="F:translation initiation factor activity"/>
    <property type="evidence" value="ECO:0007669"/>
    <property type="project" value="UniProtKB-KW"/>
</dbReference>
<dbReference type="InterPro" id="IPR023115">
    <property type="entry name" value="TIF_IF2_dom3"/>
</dbReference>
<feature type="domain" description="Translation initiation factor IF- 2" evidence="6">
    <location>
        <begin position="30"/>
        <end position="122"/>
    </location>
</feature>
<organism evidence="9">
    <name type="scientific">Soboliphyme baturini</name>
    <dbReference type="NCBI Taxonomy" id="241478"/>
    <lineage>
        <taxon>Eukaryota</taxon>
        <taxon>Metazoa</taxon>
        <taxon>Ecdysozoa</taxon>
        <taxon>Nematoda</taxon>
        <taxon>Enoplea</taxon>
        <taxon>Dorylaimia</taxon>
        <taxon>Dioctophymatida</taxon>
        <taxon>Dioctophymatoidea</taxon>
        <taxon>Soboliphymatidae</taxon>
        <taxon>Soboliphyme</taxon>
    </lineage>
</organism>
<keyword evidence="4" id="KW-0648">Protein biosynthesis</keyword>
<dbReference type="GO" id="GO:0005525">
    <property type="term" value="F:GTP binding"/>
    <property type="evidence" value="ECO:0007669"/>
    <property type="project" value="UniProtKB-KW"/>
</dbReference>
<reference evidence="9" key="1">
    <citation type="submission" date="2016-06" db="UniProtKB">
        <authorList>
            <consortium name="WormBaseParasite"/>
        </authorList>
    </citation>
    <scope>IDENTIFICATION</scope>
</reference>
<evidence type="ECO:0000259" key="6">
    <source>
        <dbReference type="Pfam" id="PF11987"/>
    </source>
</evidence>
<dbReference type="AlphaFoldDB" id="A0A183J7D4"/>
<keyword evidence="3" id="KW-0547">Nucleotide-binding</keyword>
<accession>A0A183J7D4</accession>
<gene>
    <name evidence="7" type="ORF">SBAD_LOCUS11782</name>
</gene>
<dbReference type="FunFam" id="3.40.50.10050:FF:000001">
    <property type="entry name" value="Translation initiation factor IF-2"/>
    <property type="match status" value="1"/>
</dbReference>
<keyword evidence="8" id="KW-1185">Reference proteome</keyword>
<evidence type="ECO:0000256" key="2">
    <source>
        <dbReference type="ARBA" id="ARBA00022540"/>
    </source>
</evidence>
<keyword evidence="5" id="KW-0342">GTP-binding</keyword>
<proteinExistence type="inferred from homology"/>
<dbReference type="EMBL" id="UZAM01016376">
    <property type="protein sequence ID" value="VDP42933.1"/>
    <property type="molecule type" value="Genomic_DNA"/>
</dbReference>
<evidence type="ECO:0000256" key="3">
    <source>
        <dbReference type="ARBA" id="ARBA00022741"/>
    </source>
</evidence>
<dbReference type="Gene3D" id="3.40.50.10050">
    <property type="entry name" value="Translation initiation factor IF- 2, domain 3"/>
    <property type="match status" value="1"/>
</dbReference>
<dbReference type="InterPro" id="IPR036925">
    <property type="entry name" value="TIF_IF2_dom3_sf"/>
</dbReference>
<dbReference type="InterPro" id="IPR009000">
    <property type="entry name" value="Transl_B-barrel_sf"/>
</dbReference>
<comment type="similarity">
    <text evidence="1">Belongs to the TRAFAC class translation factor GTPase superfamily. Classic translation factor GTPase family. IF-2 subfamily.</text>
</comment>
<dbReference type="PANTHER" id="PTHR43381">
    <property type="entry name" value="TRANSLATION INITIATION FACTOR IF-2-RELATED"/>
    <property type="match status" value="1"/>
</dbReference>
<protein>
    <submittedName>
        <fullName evidence="9">IF-2 domain-containing protein</fullName>
    </submittedName>
</protein>